<protein>
    <recommendedName>
        <fullName evidence="3">Reverse transcriptase domain-containing protein</fullName>
    </recommendedName>
</protein>
<dbReference type="Proteomes" id="UP000288805">
    <property type="component" value="Unassembled WGS sequence"/>
</dbReference>
<evidence type="ECO:0000313" key="1">
    <source>
        <dbReference type="EMBL" id="RVW32204.1"/>
    </source>
</evidence>
<dbReference type="AlphaFoldDB" id="A0A438D9U0"/>
<proteinExistence type="predicted"/>
<evidence type="ECO:0000313" key="2">
    <source>
        <dbReference type="Proteomes" id="UP000288805"/>
    </source>
</evidence>
<reference evidence="1 2" key="1">
    <citation type="journal article" date="2018" name="PLoS Genet.">
        <title>Population sequencing reveals clonal diversity and ancestral inbreeding in the grapevine cultivar Chardonnay.</title>
        <authorList>
            <person name="Roach M.J."/>
            <person name="Johnson D.L."/>
            <person name="Bohlmann J."/>
            <person name="van Vuuren H.J."/>
            <person name="Jones S.J."/>
            <person name="Pretorius I.S."/>
            <person name="Schmidt S.A."/>
            <person name="Borneman A.R."/>
        </authorList>
    </citation>
    <scope>NUCLEOTIDE SEQUENCE [LARGE SCALE GENOMIC DNA]</scope>
    <source>
        <strain evidence="2">cv. Chardonnay</strain>
        <tissue evidence="1">Leaf</tissue>
    </source>
</reference>
<organism evidence="1 2">
    <name type="scientific">Vitis vinifera</name>
    <name type="common">Grape</name>
    <dbReference type="NCBI Taxonomy" id="29760"/>
    <lineage>
        <taxon>Eukaryota</taxon>
        <taxon>Viridiplantae</taxon>
        <taxon>Streptophyta</taxon>
        <taxon>Embryophyta</taxon>
        <taxon>Tracheophyta</taxon>
        <taxon>Spermatophyta</taxon>
        <taxon>Magnoliopsida</taxon>
        <taxon>eudicotyledons</taxon>
        <taxon>Gunneridae</taxon>
        <taxon>Pentapetalae</taxon>
        <taxon>rosids</taxon>
        <taxon>Vitales</taxon>
        <taxon>Vitaceae</taxon>
        <taxon>Viteae</taxon>
        <taxon>Vitis</taxon>
    </lineage>
</organism>
<dbReference type="EMBL" id="QGNW01001725">
    <property type="protein sequence ID" value="RVW32204.1"/>
    <property type="molecule type" value="Genomic_DNA"/>
</dbReference>
<sequence>MDQGWKKGRNSRFVFENPKLRGPNLVVELFKRIEISDRKSLEGPFLEEVLSALSKWGGDKASRWCQKNAIVRGRQILDAVLIPNQVVNSSKRSSKAGLVGKLDIEKAYGHPDWKFLLSLLEKMGFGEKVDTLLHIHYEDVSSSQCFLVSKAEKGGFINGFKAGGRGEKEYLKINMHKSEFMPVGKVEEEGRLVSLFGCKVGRLLASYLGLPLEASHKSCAGWDAIEERFLRRLTS</sequence>
<name>A0A438D9U0_VITVI</name>
<evidence type="ECO:0008006" key="3">
    <source>
        <dbReference type="Google" id="ProtNLM"/>
    </source>
</evidence>
<accession>A0A438D9U0</accession>
<gene>
    <name evidence="1" type="ORF">CK203_080052</name>
</gene>
<comment type="caution">
    <text evidence="1">The sequence shown here is derived from an EMBL/GenBank/DDBJ whole genome shotgun (WGS) entry which is preliminary data.</text>
</comment>